<reference evidence="4" key="2">
    <citation type="submission" date="2025-09" db="UniProtKB">
        <authorList>
            <consortium name="Ensembl"/>
        </authorList>
    </citation>
    <scope>IDENTIFICATION</scope>
</reference>
<evidence type="ECO:0000313" key="4">
    <source>
        <dbReference type="Ensembl" id="ENSSPUP00000005411.1"/>
    </source>
</evidence>
<feature type="region of interest" description="Disordered" evidence="3">
    <location>
        <begin position="1"/>
        <end position="24"/>
    </location>
</feature>
<dbReference type="Pfam" id="PF10574">
    <property type="entry name" value="UPF0552"/>
    <property type="match status" value="1"/>
</dbReference>
<keyword evidence="5" id="KW-1185">Reference proteome</keyword>
<dbReference type="GO" id="GO:0051126">
    <property type="term" value="P:negative regulation of actin nucleation"/>
    <property type="evidence" value="ECO:0007669"/>
    <property type="project" value="InterPro"/>
</dbReference>
<evidence type="ECO:0000256" key="1">
    <source>
        <dbReference type="ARBA" id="ARBA00008453"/>
    </source>
</evidence>
<comment type="similarity">
    <text evidence="1">Belongs to the Arpin family.</text>
</comment>
<dbReference type="AlphaFoldDB" id="A0A8D0GFL7"/>
<dbReference type="PANTHER" id="PTHR31199:SF1">
    <property type="entry name" value="ARPIN"/>
    <property type="match status" value="1"/>
</dbReference>
<dbReference type="Proteomes" id="UP000694392">
    <property type="component" value="Unplaced"/>
</dbReference>
<evidence type="ECO:0000256" key="3">
    <source>
        <dbReference type="SAM" id="MobiDB-lite"/>
    </source>
</evidence>
<dbReference type="PANTHER" id="PTHR31199">
    <property type="entry name" value="ARPIN"/>
    <property type="match status" value="1"/>
</dbReference>
<sequence>MSRIYQDSALRSKPLHSQRLPGAWDPPALQGGRGVILEGELLDVSRHLILDAAGRKVRGYKWWGGGIQNRPGREAVRRGP</sequence>
<dbReference type="Ensembl" id="ENSSPUT00000005747.1">
    <property type="protein sequence ID" value="ENSSPUP00000005411.1"/>
    <property type="gene ID" value="ENSSPUG00000004164.1"/>
</dbReference>
<evidence type="ECO:0000256" key="2">
    <source>
        <dbReference type="ARBA" id="ARBA00019314"/>
    </source>
</evidence>
<evidence type="ECO:0000313" key="5">
    <source>
        <dbReference type="Proteomes" id="UP000694392"/>
    </source>
</evidence>
<name>A0A8D0GFL7_SPHPU</name>
<proteinExistence type="inferred from homology"/>
<accession>A0A8D0GFL7</accession>
<dbReference type="GeneTree" id="ENSGT00530000064251"/>
<protein>
    <recommendedName>
        <fullName evidence="2">Arpin</fullName>
    </recommendedName>
</protein>
<reference evidence="4" key="1">
    <citation type="submission" date="2025-08" db="UniProtKB">
        <authorList>
            <consortium name="Ensembl"/>
        </authorList>
    </citation>
    <scope>IDENTIFICATION</scope>
</reference>
<organism evidence="4 5">
    <name type="scientific">Sphenodon punctatus</name>
    <name type="common">Tuatara</name>
    <name type="synonym">Hatteria punctata</name>
    <dbReference type="NCBI Taxonomy" id="8508"/>
    <lineage>
        <taxon>Eukaryota</taxon>
        <taxon>Metazoa</taxon>
        <taxon>Chordata</taxon>
        <taxon>Craniata</taxon>
        <taxon>Vertebrata</taxon>
        <taxon>Euteleostomi</taxon>
        <taxon>Lepidosauria</taxon>
        <taxon>Sphenodontia</taxon>
        <taxon>Sphenodontidae</taxon>
        <taxon>Sphenodon</taxon>
    </lineage>
</organism>
<dbReference type="InterPro" id="IPR018889">
    <property type="entry name" value="Arpin"/>
</dbReference>